<keyword evidence="9" id="KW-0862">Zinc</keyword>
<evidence type="ECO:0000256" key="5">
    <source>
        <dbReference type="ARBA" id="ARBA00022723"/>
    </source>
</evidence>
<proteinExistence type="inferred from homology"/>
<dbReference type="PANTHER" id="PTHR24006:SF714">
    <property type="entry name" value="UBIQUITIN CARBOXYL-TERMINAL HYDROLASE 46"/>
    <property type="match status" value="1"/>
</dbReference>
<organism evidence="17 18">
    <name type="scientific">Labeo rohita</name>
    <name type="common">Indian major carp</name>
    <name type="synonym">Cyprinus rohita</name>
    <dbReference type="NCBI Taxonomy" id="84645"/>
    <lineage>
        <taxon>Eukaryota</taxon>
        <taxon>Metazoa</taxon>
        <taxon>Chordata</taxon>
        <taxon>Craniata</taxon>
        <taxon>Vertebrata</taxon>
        <taxon>Euteleostomi</taxon>
        <taxon>Actinopterygii</taxon>
        <taxon>Neopterygii</taxon>
        <taxon>Teleostei</taxon>
        <taxon>Ostariophysi</taxon>
        <taxon>Cypriniformes</taxon>
        <taxon>Cyprinidae</taxon>
        <taxon>Labeoninae</taxon>
        <taxon>Labeonini</taxon>
        <taxon>Labeo</taxon>
    </lineage>
</organism>
<evidence type="ECO:0000256" key="13">
    <source>
        <dbReference type="ARBA" id="ARBA00042431"/>
    </source>
</evidence>
<evidence type="ECO:0000256" key="11">
    <source>
        <dbReference type="ARBA" id="ARBA00039415"/>
    </source>
</evidence>
<evidence type="ECO:0000256" key="1">
    <source>
        <dbReference type="ARBA" id="ARBA00000707"/>
    </source>
</evidence>
<evidence type="ECO:0000256" key="6">
    <source>
        <dbReference type="ARBA" id="ARBA00022786"/>
    </source>
</evidence>
<accession>A0ABQ8LNG9</accession>
<dbReference type="PANTHER" id="PTHR24006">
    <property type="entry name" value="UBIQUITIN CARBOXYL-TERMINAL HYDROLASE"/>
    <property type="match status" value="1"/>
</dbReference>
<dbReference type="GO" id="GO:0016787">
    <property type="term" value="F:hydrolase activity"/>
    <property type="evidence" value="ECO:0007669"/>
    <property type="project" value="UniProtKB-KW"/>
</dbReference>
<evidence type="ECO:0000256" key="14">
    <source>
        <dbReference type="ARBA" id="ARBA00042999"/>
    </source>
</evidence>
<keyword evidence="5" id="KW-0479">Metal-binding</keyword>
<protein>
    <recommendedName>
        <fullName evidence="11">Ubiquitin carboxyl-terminal hydrolase 46</fullName>
        <ecNumber evidence="2">3.4.19.12</ecNumber>
    </recommendedName>
    <alternativeName>
        <fullName evidence="13">Deubiquitinating enzyme 46</fullName>
    </alternativeName>
    <alternativeName>
        <fullName evidence="12">Ubiquitin thioesterase 46</fullName>
    </alternativeName>
    <alternativeName>
        <fullName evidence="14">Ubiquitin-specific-processing protease 46</fullName>
    </alternativeName>
</protein>
<dbReference type="Pfam" id="PF00443">
    <property type="entry name" value="UCH"/>
    <property type="match status" value="1"/>
</dbReference>
<evidence type="ECO:0000256" key="7">
    <source>
        <dbReference type="ARBA" id="ARBA00022801"/>
    </source>
</evidence>
<evidence type="ECO:0000256" key="2">
    <source>
        <dbReference type="ARBA" id="ARBA00012759"/>
    </source>
</evidence>
<keyword evidence="3" id="KW-0085">Behavior</keyword>
<keyword evidence="4" id="KW-0645">Protease</keyword>
<dbReference type="PROSITE" id="PS00973">
    <property type="entry name" value="USP_2"/>
    <property type="match status" value="1"/>
</dbReference>
<keyword evidence="7 17" id="KW-0378">Hydrolase</keyword>
<dbReference type="CDD" id="cd02663">
    <property type="entry name" value="Peptidase_C19G"/>
    <property type="match status" value="1"/>
</dbReference>
<dbReference type="InterPro" id="IPR028889">
    <property type="entry name" value="USP"/>
</dbReference>
<dbReference type="Proteomes" id="UP000830375">
    <property type="component" value="Unassembled WGS sequence"/>
</dbReference>
<evidence type="ECO:0000256" key="4">
    <source>
        <dbReference type="ARBA" id="ARBA00022670"/>
    </source>
</evidence>
<reference evidence="17 18" key="1">
    <citation type="submission" date="2022-01" db="EMBL/GenBank/DDBJ databases">
        <title>A high-quality chromosome-level genome assembly of rohu carp, Labeo rohita.</title>
        <authorList>
            <person name="Arick M.A. II"/>
            <person name="Hsu C.-Y."/>
            <person name="Magbanua Z."/>
            <person name="Pechanova O."/>
            <person name="Grover C."/>
            <person name="Miller E."/>
            <person name="Thrash A."/>
            <person name="Ezzel L."/>
            <person name="Alam S."/>
            <person name="Benzie J."/>
            <person name="Hamilton M."/>
            <person name="Karsi A."/>
            <person name="Lawrence M.L."/>
            <person name="Peterson D.G."/>
        </authorList>
    </citation>
    <scope>NUCLEOTIDE SEQUENCE [LARGE SCALE GENOMIC DNA]</scope>
    <source>
        <strain evidence="18">BAU-BD-2019</strain>
        <tissue evidence="17">Blood</tissue>
    </source>
</reference>
<evidence type="ECO:0000256" key="8">
    <source>
        <dbReference type="ARBA" id="ARBA00022807"/>
    </source>
</evidence>
<feature type="region of interest" description="Disordered" evidence="15">
    <location>
        <begin position="106"/>
        <end position="128"/>
    </location>
</feature>
<comment type="caution">
    <text evidence="17">The sequence shown here is derived from an EMBL/GenBank/DDBJ whole genome shotgun (WGS) entry which is preliminary data.</text>
</comment>
<evidence type="ECO:0000256" key="3">
    <source>
        <dbReference type="ARBA" id="ARBA00022610"/>
    </source>
</evidence>
<evidence type="ECO:0000256" key="9">
    <source>
        <dbReference type="ARBA" id="ARBA00022833"/>
    </source>
</evidence>
<feature type="domain" description="USP" evidence="16">
    <location>
        <begin position="24"/>
        <end position="317"/>
    </location>
</feature>
<dbReference type="EMBL" id="JACTAM010000020">
    <property type="protein sequence ID" value="KAI2651930.1"/>
    <property type="molecule type" value="Genomic_DNA"/>
</dbReference>
<gene>
    <name evidence="17" type="ORF">H4Q32_014717</name>
</gene>
<evidence type="ECO:0000256" key="12">
    <source>
        <dbReference type="ARBA" id="ARBA00041292"/>
    </source>
</evidence>
<evidence type="ECO:0000313" key="17">
    <source>
        <dbReference type="EMBL" id="KAI2651930.1"/>
    </source>
</evidence>
<comment type="similarity">
    <text evidence="10">Belongs to the peptidase C19 family. USP12/USP46 subfamily.</text>
</comment>
<dbReference type="InterPro" id="IPR038765">
    <property type="entry name" value="Papain-like_cys_pep_sf"/>
</dbReference>
<dbReference type="InterPro" id="IPR050164">
    <property type="entry name" value="Peptidase_C19"/>
</dbReference>
<dbReference type="InterPro" id="IPR001394">
    <property type="entry name" value="Peptidase_C19_UCH"/>
</dbReference>
<dbReference type="InterPro" id="IPR018200">
    <property type="entry name" value="USP_CS"/>
</dbReference>
<keyword evidence="18" id="KW-1185">Reference proteome</keyword>
<evidence type="ECO:0000313" key="18">
    <source>
        <dbReference type="Proteomes" id="UP000830375"/>
    </source>
</evidence>
<dbReference type="EC" id="3.4.19.12" evidence="2"/>
<comment type="catalytic activity">
    <reaction evidence="1">
        <text>Thiol-dependent hydrolysis of ester, thioester, amide, peptide and isopeptide bonds formed by the C-terminal Gly of ubiquitin (a 76-residue protein attached to proteins as an intracellular targeting signal).</text>
        <dbReference type="EC" id="3.4.19.12"/>
    </reaction>
</comment>
<evidence type="ECO:0000256" key="10">
    <source>
        <dbReference type="ARBA" id="ARBA00038282"/>
    </source>
</evidence>
<name>A0ABQ8LNG9_LABRO</name>
<keyword evidence="6" id="KW-0833">Ubl conjugation pathway</keyword>
<evidence type="ECO:0000259" key="16">
    <source>
        <dbReference type="PROSITE" id="PS50235"/>
    </source>
</evidence>
<dbReference type="PROSITE" id="PS00972">
    <property type="entry name" value="USP_1"/>
    <property type="match status" value="1"/>
</dbReference>
<keyword evidence="8" id="KW-0788">Thiol protease</keyword>
<dbReference type="PROSITE" id="PS50235">
    <property type="entry name" value="USP_3"/>
    <property type="match status" value="1"/>
</dbReference>
<sequence length="318" mass="36722">MGTNASALEKDIGPEQFPINEHYFGLVNFGNTCYCNSVLQALYFCRPFRENVLAYKVQQKKKENLLTCLADLFHSIATQKKKQDAHEFLNYLLNTVADILQEEKKQEKQNGRLKNNGTAIATDNEPEQNKAEPTWVHDIFQGTLTNETRCLNCETVSSKDEDFLDLSVDVEQNTSITHCLRDFSNTETLCSEYKYYCETCCSKQEAQKRMRVKKLPMILALHLKRFKYMEQLHRYTKLSYRVVFPLELRLFNTSGDAVNLDRMYDLVAVVVHCGSGPNRGHYITIKIDAQAIEEFYGLTSDISKNSESGYILFYQSRE</sequence>
<feature type="compositionally biased region" description="Polar residues" evidence="15">
    <location>
        <begin position="112"/>
        <end position="121"/>
    </location>
</feature>
<dbReference type="Gene3D" id="3.90.70.10">
    <property type="entry name" value="Cysteine proteinases"/>
    <property type="match status" value="1"/>
</dbReference>
<evidence type="ECO:0000256" key="15">
    <source>
        <dbReference type="SAM" id="MobiDB-lite"/>
    </source>
</evidence>
<dbReference type="SUPFAM" id="SSF54001">
    <property type="entry name" value="Cysteine proteinases"/>
    <property type="match status" value="1"/>
</dbReference>